<keyword evidence="5 9" id="KW-0460">Magnesium</keyword>
<evidence type="ECO:0000256" key="3">
    <source>
        <dbReference type="ARBA" id="ARBA00022448"/>
    </source>
</evidence>
<dbReference type="EMBL" id="VWXX01000002">
    <property type="protein sequence ID" value="KAA6187349.1"/>
    <property type="molecule type" value="Genomic_DNA"/>
</dbReference>
<evidence type="ECO:0000256" key="7">
    <source>
        <dbReference type="ARBA" id="ARBA00023136"/>
    </source>
</evidence>
<dbReference type="Gene3D" id="1.10.357.20">
    <property type="entry name" value="SLC41 divalent cation transporters, integral membrane domain"/>
    <property type="match status" value="1"/>
</dbReference>
<comment type="similarity">
    <text evidence="2 9">Belongs to the SLC41A transporter family.</text>
</comment>
<evidence type="ECO:0000256" key="8">
    <source>
        <dbReference type="PROSITE-ProRule" id="PRU00703"/>
    </source>
</evidence>
<dbReference type="Gene3D" id="1.25.60.10">
    <property type="entry name" value="MgtE N-terminal domain-like"/>
    <property type="match status" value="1"/>
</dbReference>
<evidence type="ECO:0000313" key="11">
    <source>
        <dbReference type="EMBL" id="KAA6187349.1"/>
    </source>
</evidence>
<evidence type="ECO:0000313" key="12">
    <source>
        <dbReference type="Proteomes" id="UP000322981"/>
    </source>
</evidence>
<dbReference type="InterPro" id="IPR036739">
    <property type="entry name" value="SLC41_membr_dom_sf"/>
</dbReference>
<reference evidence="11 12" key="1">
    <citation type="submission" date="2019-09" db="EMBL/GenBank/DDBJ databases">
        <title>Whole-genome sequence of the purple sulfur bacterium Thiohalocapsa marina DSM 19078.</title>
        <authorList>
            <person name="Kyndt J.A."/>
            <person name="Meyer T.E."/>
        </authorList>
    </citation>
    <scope>NUCLEOTIDE SEQUENCE [LARGE SCALE GENOMIC DNA]</scope>
    <source>
        <strain evidence="11 12">DSM 19078</strain>
    </source>
</reference>
<evidence type="ECO:0000256" key="9">
    <source>
        <dbReference type="RuleBase" id="RU362011"/>
    </source>
</evidence>
<proteinExistence type="inferred from homology"/>
<dbReference type="InterPro" id="IPR006668">
    <property type="entry name" value="Mg_transptr_MgtE_intracell_dom"/>
</dbReference>
<evidence type="ECO:0000259" key="10">
    <source>
        <dbReference type="PROSITE" id="PS51371"/>
    </source>
</evidence>
<dbReference type="InterPro" id="IPR006667">
    <property type="entry name" value="SLC41_membr_dom"/>
</dbReference>
<dbReference type="GO" id="GO:0005886">
    <property type="term" value="C:plasma membrane"/>
    <property type="evidence" value="ECO:0007669"/>
    <property type="project" value="UniProtKB-SubCell"/>
</dbReference>
<dbReference type="SUPFAM" id="SSF54631">
    <property type="entry name" value="CBS-domain pair"/>
    <property type="match status" value="1"/>
</dbReference>
<dbReference type="PANTHER" id="PTHR43773">
    <property type="entry name" value="MAGNESIUM TRANSPORTER MGTE"/>
    <property type="match status" value="1"/>
</dbReference>
<comment type="subunit">
    <text evidence="9">Homodimer.</text>
</comment>
<dbReference type="PROSITE" id="PS51371">
    <property type="entry name" value="CBS"/>
    <property type="match status" value="2"/>
</dbReference>
<dbReference type="GO" id="GO:0015095">
    <property type="term" value="F:magnesium ion transmembrane transporter activity"/>
    <property type="evidence" value="ECO:0007669"/>
    <property type="project" value="UniProtKB-UniRule"/>
</dbReference>
<dbReference type="SMART" id="SM00924">
    <property type="entry name" value="MgtE_N"/>
    <property type="match status" value="1"/>
</dbReference>
<feature type="domain" description="CBS" evidence="10">
    <location>
        <begin position="208"/>
        <end position="264"/>
    </location>
</feature>
<dbReference type="AlphaFoldDB" id="A0A5M8FUC4"/>
<dbReference type="NCBIfam" id="TIGR00400">
    <property type="entry name" value="mgtE"/>
    <property type="match status" value="1"/>
</dbReference>
<dbReference type="InterPro" id="IPR046342">
    <property type="entry name" value="CBS_dom_sf"/>
</dbReference>
<evidence type="ECO:0000256" key="6">
    <source>
        <dbReference type="ARBA" id="ARBA00022989"/>
    </source>
</evidence>
<comment type="caution">
    <text evidence="11">The sequence shown here is derived from an EMBL/GenBank/DDBJ whole genome shotgun (WGS) entry which is preliminary data.</text>
</comment>
<name>A0A5M8FUC4_9GAMM</name>
<keyword evidence="7 9" id="KW-0472">Membrane</keyword>
<organism evidence="11 12">
    <name type="scientific">Thiohalocapsa marina</name>
    <dbReference type="NCBI Taxonomy" id="424902"/>
    <lineage>
        <taxon>Bacteria</taxon>
        <taxon>Pseudomonadati</taxon>
        <taxon>Pseudomonadota</taxon>
        <taxon>Gammaproteobacteria</taxon>
        <taxon>Chromatiales</taxon>
        <taxon>Chromatiaceae</taxon>
        <taxon>Thiohalocapsa</taxon>
    </lineage>
</organism>
<keyword evidence="9" id="KW-0479">Metal-binding</keyword>
<dbReference type="Pfam" id="PF03448">
    <property type="entry name" value="MgtE_N"/>
    <property type="match status" value="1"/>
</dbReference>
<keyword evidence="12" id="KW-1185">Reference proteome</keyword>
<accession>A0A5M8FUC4</accession>
<evidence type="ECO:0000256" key="4">
    <source>
        <dbReference type="ARBA" id="ARBA00022692"/>
    </source>
</evidence>
<dbReference type="OrthoDB" id="9790355at2"/>
<dbReference type="Proteomes" id="UP000322981">
    <property type="component" value="Unassembled WGS sequence"/>
</dbReference>
<dbReference type="Pfam" id="PF01769">
    <property type="entry name" value="MgtE"/>
    <property type="match status" value="1"/>
</dbReference>
<dbReference type="InterPro" id="IPR006669">
    <property type="entry name" value="MgtE_transporter"/>
</dbReference>
<dbReference type="SMART" id="SM00116">
    <property type="entry name" value="CBS"/>
    <property type="match status" value="2"/>
</dbReference>
<feature type="domain" description="CBS" evidence="10">
    <location>
        <begin position="143"/>
        <end position="206"/>
    </location>
</feature>
<keyword evidence="4 9" id="KW-0812">Transmembrane</keyword>
<sequence>MSTEIAQDPEAARLEALHAVLESGSVVMARRMLNALHPAEIAHLLQSLPPFQRPIAWNMVDDSAEGEVLLYVNDDLREELLRGMDAGRILAAAEGLDTDDLADLVQDLPASITAEVLSSLDEQRRERLQTALGYPEDSAGGLMNTDMVTVRPEVTLDVVLRYLRRFKDGLPNITDNLIVVNRDGRYLGVIYLTDLLTRDPDESVAEVMTLQVQPIAASLDAHDVANRFEQLDLVSAPVVDESGRVLGRITVDDVMDVIREQADHQFMGQAGLSETEDMFAPVLLSARRRALWLGVNLMTAFLASWVIGRFEATIQQVVALAVLMPVVASMGGIAGTQTLTLAIRGIALGQLSVKNMRWLLAKEMAVSLINSAVWALVVALIALLWFDDVNIALIIGVAITINLLAATFSGALLPLLLERLGVDPALAGGVILTTVTDVVGFLAFLGLATLFLV</sequence>
<dbReference type="InterPro" id="IPR038076">
    <property type="entry name" value="MgtE_N_sf"/>
</dbReference>
<dbReference type="InterPro" id="IPR000644">
    <property type="entry name" value="CBS_dom"/>
</dbReference>
<keyword evidence="8" id="KW-0129">CBS domain</keyword>
<keyword evidence="9" id="KW-1003">Cell membrane</keyword>
<dbReference type="PANTHER" id="PTHR43773:SF1">
    <property type="entry name" value="MAGNESIUM TRANSPORTER MGTE"/>
    <property type="match status" value="1"/>
</dbReference>
<dbReference type="Pfam" id="PF00571">
    <property type="entry name" value="CBS"/>
    <property type="match status" value="2"/>
</dbReference>
<feature type="transmembrane region" description="Helical" evidence="9">
    <location>
        <begin position="364"/>
        <end position="385"/>
    </location>
</feature>
<dbReference type="RefSeq" id="WP_150089946.1">
    <property type="nucleotide sequence ID" value="NZ_JBFUOH010000095.1"/>
</dbReference>
<protein>
    <recommendedName>
        <fullName evidence="9">Magnesium transporter MgtE</fullName>
    </recommendedName>
</protein>
<dbReference type="SUPFAM" id="SSF161093">
    <property type="entry name" value="MgtE membrane domain-like"/>
    <property type="match status" value="1"/>
</dbReference>
<feature type="transmembrane region" description="Helical" evidence="9">
    <location>
        <begin position="391"/>
        <end position="417"/>
    </location>
</feature>
<evidence type="ECO:0000256" key="1">
    <source>
        <dbReference type="ARBA" id="ARBA00004141"/>
    </source>
</evidence>
<dbReference type="SUPFAM" id="SSF158791">
    <property type="entry name" value="MgtE N-terminal domain-like"/>
    <property type="match status" value="1"/>
</dbReference>
<feature type="transmembrane region" description="Helical" evidence="9">
    <location>
        <begin position="314"/>
        <end position="343"/>
    </location>
</feature>
<gene>
    <name evidence="11" type="primary">mgtE</name>
    <name evidence="11" type="ORF">F2Q65_02160</name>
</gene>
<keyword evidence="6 9" id="KW-1133">Transmembrane helix</keyword>
<comment type="subcellular location">
    <subcellularLocation>
        <location evidence="9">Cell membrane</location>
        <topology evidence="9">Multi-pass membrane protein</topology>
    </subcellularLocation>
    <subcellularLocation>
        <location evidence="1">Membrane</location>
        <topology evidence="1">Multi-pass membrane protein</topology>
    </subcellularLocation>
</comment>
<feature type="transmembrane region" description="Helical" evidence="9">
    <location>
        <begin position="429"/>
        <end position="452"/>
    </location>
</feature>
<keyword evidence="3 9" id="KW-0813">Transport</keyword>
<dbReference type="Gene3D" id="3.10.580.10">
    <property type="entry name" value="CBS-domain"/>
    <property type="match status" value="1"/>
</dbReference>
<comment type="function">
    <text evidence="9">Acts as a magnesium transporter.</text>
</comment>
<evidence type="ECO:0000256" key="5">
    <source>
        <dbReference type="ARBA" id="ARBA00022842"/>
    </source>
</evidence>
<dbReference type="CDD" id="cd04606">
    <property type="entry name" value="CBS_pair_Mg_transporter"/>
    <property type="match status" value="1"/>
</dbReference>
<dbReference type="GO" id="GO:0046872">
    <property type="term" value="F:metal ion binding"/>
    <property type="evidence" value="ECO:0007669"/>
    <property type="project" value="UniProtKB-KW"/>
</dbReference>
<evidence type="ECO:0000256" key="2">
    <source>
        <dbReference type="ARBA" id="ARBA00009749"/>
    </source>
</evidence>
<feature type="transmembrane region" description="Helical" evidence="9">
    <location>
        <begin position="290"/>
        <end position="308"/>
    </location>
</feature>